<dbReference type="PANTHER" id="PTHR43531">
    <property type="entry name" value="PROTEIN ICFG"/>
    <property type="match status" value="1"/>
</dbReference>
<evidence type="ECO:0000313" key="3">
    <source>
        <dbReference type="EMBL" id="QLB67355.1"/>
    </source>
</evidence>
<evidence type="ECO:0008006" key="5">
    <source>
        <dbReference type="Google" id="ProtNLM"/>
    </source>
</evidence>
<dbReference type="InterPro" id="IPR051310">
    <property type="entry name" value="MCP_chemotaxis"/>
</dbReference>
<dbReference type="GO" id="GO:0005886">
    <property type="term" value="C:plasma membrane"/>
    <property type="evidence" value="ECO:0007669"/>
    <property type="project" value="TreeGrafter"/>
</dbReference>
<comment type="similarity">
    <text evidence="2">Belongs to the methyl-accepting chemotaxis (MCP) protein family.</text>
</comment>
<reference evidence="3 4" key="1">
    <citation type="journal article" date="2014" name="Genome Announc.">
        <title>Draft Genome Sequence of the Haloacid-Degrading Burkholderia caribensis Strain MBA4.</title>
        <authorList>
            <person name="Pan Y."/>
            <person name="Kong K.F."/>
            <person name="Tsang J.S."/>
        </authorList>
    </citation>
    <scope>NUCLEOTIDE SEQUENCE [LARGE SCALE GENOMIC DNA]</scope>
    <source>
        <strain evidence="3 4">852011</strain>
    </source>
</reference>
<evidence type="ECO:0000313" key="4">
    <source>
        <dbReference type="Proteomes" id="UP000509548"/>
    </source>
</evidence>
<evidence type="ECO:0000256" key="1">
    <source>
        <dbReference type="ARBA" id="ARBA00022481"/>
    </source>
</evidence>
<dbReference type="RefSeq" id="WP_233445323.1">
    <property type="nucleotide sequence ID" value="NZ_CP015960.1"/>
</dbReference>
<accession>A0A9Q6S9Y1</accession>
<protein>
    <recommendedName>
        <fullName evidence="5">Methyl-accepting chemotaxis protein</fullName>
    </recommendedName>
</protein>
<evidence type="ECO:0000256" key="2">
    <source>
        <dbReference type="ARBA" id="ARBA00029447"/>
    </source>
</evidence>
<name>A0A9Q6S9Y1_9BURK</name>
<dbReference type="PANTHER" id="PTHR43531:SF14">
    <property type="entry name" value="METHYL-ACCEPTING CHEMOTAXIS PROTEIN I-RELATED"/>
    <property type="match status" value="1"/>
</dbReference>
<sequence length="67" mass="7038">MMSGSAADAEEQRTGIEQVDAALGMMDSITQQNAALVEQASAAAQLLDEQSRDLTRQVAVFRVGGVV</sequence>
<keyword evidence="3" id="KW-0614">Plasmid</keyword>
<geneLocation type="plasmid" evidence="4"/>
<dbReference type="GO" id="GO:0006935">
    <property type="term" value="P:chemotaxis"/>
    <property type="evidence" value="ECO:0007669"/>
    <property type="project" value="TreeGrafter"/>
</dbReference>
<keyword evidence="1" id="KW-0488">Methylation</keyword>
<dbReference type="GO" id="GO:0004888">
    <property type="term" value="F:transmembrane signaling receptor activity"/>
    <property type="evidence" value="ECO:0007669"/>
    <property type="project" value="TreeGrafter"/>
</dbReference>
<dbReference type="Proteomes" id="UP000509548">
    <property type="component" value="Plasmid unnamed"/>
</dbReference>
<organism evidence="3 4">
    <name type="scientific">Paraburkholderia caribensis</name>
    <dbReference type="NCBI Taxonomy" id="75105"/>
    <lineage>
        <taxon>Bacteria</taxon>
        <taxon>Pseudomonadati</taxon>
        <taxon>Pseudomonadota</taxon>
        <taxon>Betaproteobacteria</taxon>
        <taxon>Burkholderiales</taxon>
        <taxon>Burkholderiaceae</taxon>
        <taxon>Paraburkholderia</taxon>
    </lineage>
</organism>
<dbReference type="SUPFAM" id="SSF58104">
    <property type="entry name" value="Methyl-accepting chemotaxis protein (MCP) signaling domain"/>
    <property type="match status" value="1"/>
</dbReference>
<dbReference type="Gene3D" id="1.10.287.950">
    <property type="entry name" value="Methyl-accepting chemotaxis protein"/>
    <property type="match status" value="1"/>
</dbReference>
<gene>
    <name evidence="3" type="ORF">A9O66_33465</name>
</gene>
<dbReference type="AlphaFoldDB" id="A0A9Q6S9Y1"/>
<proteinExistence type="inferred from homology"/>
<dbReference type="EMBL" id="CP015960">
    <property type="protein sequence ID" value="QLB67355.1"/>
    <property type="molecule type" value="Genomic_DNA"/>
</dbReference>